<dbReference type="EMBL" id="BMYJ01000004">
    <property type="protein sequence ID" value="GHC53349.1"/>
    <property type="molecule type" value="Genomic_DNA"/>
</dbReference>
<reference evidence="2" key="1">
    <citation type="journal article" date="2014" name="Int. J. Syst. Evol. Microbiol.">
        <title>Complete genome sequence of Corynebacterium casei LMG S-19264T (=DSM 44701T), isolated from a smear-ripened cheese.</title>
        <authorList>
            <consortium name="US DOE Joint Genome Institute (JGI-PGF)"/>
            <person name="Walter F."/>
            <person name="Albersmeier A."/>
            <person name="Kalinowski J."/>
            <person name="Ruckert C."/>
        </authorList>
    </citation>
    <scope>NUCLEOTIDE SEQUENCE</scope>
    <source>
        <strain evidence="2">KCTC 23310</strain>
    </source>
</reference>
<gene>
    <name evidence="2" type="ORF">GCM10007315_15010</name>
</gene>
<proteinExistence type="predicted"/>
<dbReference type="AlphaFoldDB" id="A0A918WI10"/>
<protein>
    <recommendedName>
        <fullName evidence="4">DUF2125 domain-containing protein</fullName>
    </recommendedName>
</protein>
<keyword evidence="1" id="KW-0732">Signal</keyword>
<dbReference type="Proteomes" id="UP000638981">
    <property type="component" value="Unassembled WGS sequence"/>
</dbReference>
<feature type="chain" id="PRO_5037571452" description="DUF2125 domain-containing protein" evidence="1">
    <location>
        <begin position="20"/>
        <end position="583"/>
    </location>
</feature>
<sequence length="583" mass="61324">MRLALLTITTCLSAMPAVAQITAAEYWAHLQATTGATGRAEPQAKGLRVQDVVVQGGGVRIEAPVLLLTETAKGLELRGPDGALVELDEWMFDGASYTRAAFRVDMPDQVSTITGDDVTALRYDFSTPKMVMALTELAGAPVAGDSFVLSISNATGHFAPQAGTDEFAANLDQVEVAQSATTGPSTHNFRLMLSDLALEAQYNIPQAAMPSGQTAAEAIAAGLVMDMSFSAAGGQASFAEETPVETTIATVGLGAVGFELGMGPKGFSLDQSAKGLSLALDHQTEDPEQDPVMIAVGGADYQVQMAAPLEALDELERQDGSFPPGVSMGVDLALRDLLLSVGPKETPLADFEIKTSGAKLAIDDTALDMSAQLAGAAFQGNMGDLGETVALQAAEAGFSLLFPVNTVDEPAPFQIGYKTVGLTLSDPIWDLLDAAKLFPRDPINIDFAMDNIITLRAPLAELDRYDVDKGDMPVELNAVKLTTLLLSGLGVKVTGTGAADLDYSEVMTTSDIPKGDGKFSFDLLGINGLFDKLEQGGFLSSDELMGARMGLMMFAKSAGEGDHMTSEVELREGRVYLNGMLMR</sequence>
<evidence type="ECO:0000256" key="1">
    <source>
        <dbReference type="SAM" id="SignalP"/>
    </source>
</evidence>
<feature type="signal peptide" evidence="1">
    <location>
        <begin position="1"/>
        <end position="19"/>
    </location>
</feature>
<name>A0A918WI10_9RHOB</name>
<evidence type="ECO:0008006" key="4">
    <source>
        <dbReference type="Google" id="ProtNLM"/>
    </source>
</evidence>
<evidence type="ECO:0000313" key="3">
    <source>
        <dbReference type="Proteomes" id="UP000638981"/>
    </source>
</evidence>
<keyword evidence="3" id="KW-1185">Reference proteome</keyword>
<organism evidence="2 3">
    <name type="scientific">Neogemmobacter tilapiae</name>
    <dbReference type="NCBI Taxonomy" id="875041"/>
    <lineage>
        <taxon>Bacteria</taxon>
        <taxon>Pseudomonadati</taxon>
        <taxon>Pseudomonadota</taxon>
        <taxon>Alphaproteobacteria</taxon>
        <taxon>Rhodobacterales</taxon>
        <taxon>Paracoccaceae</taxon>
        <taxon>Neogemmobacter</taxon>
    </lineage>
</organism>
<comment type="caution">
    <text evidence="2">The sequence shown here is derived from an EMBL/GenBank/DDBJ whole genome shotgun (WGS) entry which is preliminary data.</text>
</comment>
<accession>A0A918WI10</accession>
<evidence type="ECO:0000313" key="2">
    <source>
        <dbReference type="EMBL" id="GHC53349.1"/>
    </source>
</evidence>
<reference evidence="2" key="2">
    <citation type="submission" date="2020-09" db="EMBL/GenBank/DDBJ databases">
        <authorList>
            <person name="Sun Q."/>
            <person name="Kim S."/>
        </authorList>
    </citation>
    <scope>NUCLEOTIDE SEQUENCE</scope>
    <source>
        <strain evidence="2">KCTC 23310</strain>
    </source>
</reference>